<feature type="transmembrane region" description="Helical" evidence="1">
    <location>
        <begin position="43"/>
        <end position="62"/>
    </location>
</feature>
<dbReference type="EMBL" id="MHKE01000020">
    <property type="protein sequence ID" value="OGY82418.1"/>
    <property type="molecule type" value="Genomic_DNA"/>
</dbReference>
<evidence type="ECO:0000313" key="3">
    <source>
        <dbReference type="Proteomes" id="UP000179164"/>
    </source>
</evidence>
<dbReference type="InterPro" id="IPR043130">
    <property type="entry name" value="CDP-OH_PTrfase_TM_dom"/>
</dbReference>
<dbReference type="GO" id="GO:0016020">
    <property type="term" value="C:membrane"/>
    <property type="evidence" value="ECO:0007669"/>
    <property type="project" value="InterPro"/>
</dbReference>
<accession>A0A1G2AZT7</accession>
<evidence type="ECO:0008006" key="4">
    <source>
        <dbReference type="Google" id="ProtNLM"/>
    </source>
</evidence>
<dbReference type="Pfam" id="PF01066">
    <property type="entry name" value="CDP-OH_P_transf"/>
    <property type="match status" value="1"/>
</dbReference>
<protein>
    <recommendedName>
        <fullName evidence="4">CDP-alcohol phosphatidyltransferase</fullName>
    </recommendedName>
</protein>
<proteinExistence type="predicted"/>
<keyword evidence="1" id="KW-0812">Transmembrane</keyword>
<feature type="transmembrane region" description="Helical" evidence="1">
    <location>
        <begin position="68"/>
        <end position="86"/>
    </location>
</feature>
<keyword evidence="1" id="KW-0472">Membrane</keyword>
<reference evidence="2 3" key="1">
    <citation type="journal article" date="2016" name="Nat. Commun.">
        <title>Thousands of microbial genomes shed light on interconnected biogeochemical processes in an aquifer system.</title>
        <authorList>
            <person name="Anantharaman K."/>
            <person name="Brown C.T."/>
            <person name="Hug L.A."/>
            <person name="Sharon I."/>
            <person name="Castelle C.J."/>
            <person name="Probst A.J."/>
            <person name="Thomas B.C."/>
            <person name="Singh A."/>
            <person name="Wilkins M.J."/>
            <person name="Karaoz U."/>
            <person name="Brodie E.L."/>
            <person name="Williams K.H."/>
            <person name="Hubbard S.S."/>
            <person name="Banfield J.F."/>
        </authorList>
    </citation>
    <scope>NUCLEOTIDE SEQUENCE [LARGE SCALE GENOMIC DNA]</scope>
</reference>
<dbReference type="Gene3D" id="1.20.120.1760">
    <property type="match status" value="1"/>
</dbReference>
<dbReference type="Proteomes" id="UP000179164">
    <property type="component" value="Unassembled WGS sequence"/>
</dbReference>
<dbReference type="STRING" id="1798543.A2898_05275"/>
<dbReference type="GO" id="GO:0008654">
    <property type="term" value="P:phospholipid biosynthetic process"/>
    <property type="evidence" value="ECO:0007669"/>
    <property type="project" value="InterPro"/>
</dbReference>
<sequence length="232" mass="27049">MNQTPEQGQYIDKTKVSTHPLWPLEQCWIGFILPRVPKYLNTVNLTLATILWSGLLILFGRFGHQHTYWLWAVSGLIIAQYFTDSLDGAIGRYRRNGLVKWGHYMDHLLDFVFLCAIIISYQYLLPQYSQWFIVLFGLLGSLMISSYLMFGMTNKFQMSYGQIGMIEFRIGVIIINALIIFIGPGFLRWLLPFMSLVIFFLLIWGVYRAQGVARQMDLENKRISTDRQLQDQ</sequence>
<feature type="transmembrane region" description="Helical" evidence="1">
    <location>
        <begin position="163"/>
        <end position="183"/>
    </location>
</feature>
<gene>
    <name evidence="2" type="ORF">A2898_05275</name>
</gene>
<name>A0A1G2AZT7_9BACT</name>
<dbReference type="AlphaFoldDB" id="A0A1G2AZT7"/>
<keyword evidence="1" id="KW-1133">Transmembrane helix</keyword>
<feature type="transmembrane region" description="Helical" evidence="1">
    <location>
        <begin position="107"/>
        <end position="125"/>
    </location>
</feature>
<dbReference type="InterPro" id="IPR000462">
    <property type="entry name" value="CDP-OH_P_trans"/>
</dbReference>
<feature type="transmembrane region" description="Helical" evidence="1">
    <location>
        <begin position="189"/>
        <end position="207"/>
    </location>
</feature>
<comment type="caution">
    <text evidence="2">The sequence shown here is derived from an EMBL/GenBank/DDBJ whole genome shotgun (WGS) entry which is preliminary data.</text>
</comment>
<dbReference type="GO" id="GO:0016780">
    <property type="term" value="F:phosphotransferase activity, for other substituted phosphate groups"/>
    <property type="evidence" value="ECO:0007669"/>
    <property type="project" value="InterPro"/>
</dbReference>
<organism evidence="2 3">
    <name type="scientific">Candidatus Kerfeldbacteria bacterium RIFCSPLOWO2_01_FULL_48_11</name>
    <dbReference type="NCBI Taxonomy" id="1798543"/>
    <lineage>
        <taxon>Bacteria</taxon>
        <taxon>Candidatus Kerfeldiibacteriota</taxon>
    </lineage>
</organism>
<feature type="transmembrane region" description="Helical" evidence="1">
    <location>
        <begin position="131"/>
        <end position="151"/>
    </location>
</feature>
<evidence type="ECO:0000313" key="2">
    <source>
        <dbReference type="EMBL" id="OGY82418.1"/>
    </source>
</evidence>
<evidence type="ECO:0000256" key="1">
    <source>
        <dbReference type="SAM" id="Phobius"/>
    </source>
</evidence>